<accession>A0AAD5MMD1</accession>
<keyword evidence="2" id="KW-1185">Reference proteome</keyword>
<organism evidence="1 2">
    <name type="scientific">Parelaphostrongylus tenuis</name>
    <name type="common">Meningeal worm</name>
    <dbReference type="NCBI Taxonomy" id="148309"/>
    <lineage>
        <taxon>Eukaryota</taxon>
        <taxon>Metazoa</taxon>
        <taxon>Ecdysozoa</taxon>
        <taxon>Nematoda</taxon>
        <taxon>Chromadorea</taxon>
        <taxon>Rhabditida</taxon>
        <taxon>Rhabditina</taxon>
        <taxon>Rhabditomorpha</taxon>
        <taxon>Strongyloidea</taxon>
        <taxon>Metastrongylidae</taxon>
        <taxon>Parelaphostrongylus</taxon>
    </lineage>
</organism>
<dbReference type="Proteomes" id="UP001196413">
    <property type="component" value="Unassembled WGS sequence"/>
</dbReference>
<protein>
    <submittedName>
        <fullName evidence="1">Uncharacterized protein</fullName>
    </submittedName>
</protein>
<gene>
    <name evidence="1" type="ORF">KIN20_016870</name>
</gene>
<dbReference type="AlphaFoldDB" id="A0AAD5MMD1"/>
<evidence type="ECO:0000313" key="2">
    <source>
        <dbReference type="Proteomes" id="UP001196413"/>
    </source>
</evidence>
<name>A0AAD5MMD1_PARTN</name>
<proteinExistence type="predicted"/>
<dbReference type="EMBL" id="JAHQIW010003379">
    <property type="protein sequence ID" value="KAJ1358443.1"/>
    <property type="molecule type" value="Genomic_DNA"/>
</dbReference>
<reference evidence="1" key="1">
    <citation type="submission" date="2021-06" db="EMBL/GenBank/DDBJ databases">
        <title>Parelaphostrongylus tenuis whole genome reference sequence.</title>
        <authorList>
            <person name="Garwood T.J."/>
            <person name="Larsen P.A."/>
            <person name="Fountain-Jones N.M."/>
            <person name="Garbe J.R."/>
            <person name="Macchietto M.G."/>
            <person name="Kania S.A."/>
            <person name="Gerhold R.W."/>
            <person name="Richards J.E."/>
            <person name="Wolf T.M."/>
        </authorList>
    </citation>
    <scope>NUCLEOTIDE SEQUENCE</scope>
    <source>
        <strain evidence="1">MNPRO001-30</strain>
        <tissue evidence="1">Meninges</tissue>
    </source>
</reference>
<evidence type="ECO:0000313" key="1">
    <source>
        <dbReference type="EMBL" id="KAJ1358443.1"/>
    </source>
</evidence>
<comment type="caution">
    <text evidence="1">The sequence shown here is derived from an EMBL/GenBank/DDBJ whole genome shotgun (WGS) entry which is preliminary data.</text>
</comment>
<sequence length="68" mass="7412">MLKCDIGKGTMLVAVSNYTTISGTLTTTNIIMANWSKEMWQGVVNRAARMLASGAFRTNFFSAFATVN</sequence>